<keyword evidence="1" id="KW-0812">Transmembrane</keyword>
<evidence type="ECO:0000313" key="2">
    <source>
        <dbReference type="EMBL" id="ACU63754.1"/>
    </source>
</evidence>
<organism evidence="2 3">
    <name type="scientific">Chitinophaga pinensis (strain ATCC 43595 / DSM 2588 / LMG 13176 / NBRC 15968 / NCIMB 11800 / UQM 2034)</name>
    <dbReference type="NCBI Taxonomy" id="485918"/>
    <lineage>
        <taxon>Bacteria</taxon>
        <taxon>Pseudomonadati</taxon>
        <taxon>Bacteroidota</taxon>
        <taxon>Chitinophagia</taxon>
        <taxon>Chitinophagales</taxon>
        <taxon>Chitinophagaceae</taxon>
        <taxon>Chitinophaga</taxon>
    </lineage>
</organism>
<feature type="transmembrane region" description="Helical" evidence="1">
    <location>
        <begin position="100"/>
        <end position="118"/>
    </location>
</feature>
<feature type="transmembrane region" description="Helical" evidence="1">
    <location>
        <begin position="124"/>
        <end position="144"/>
    </location>
</feature>
<dbReference type="KEGG" id="cpi:Cpin_6350"/>
<proteinExistence type="predicted"/>
<reference evidence="2 3" key="2">
    <citation type="journal article" date="2010" name="Stand. Genomic Sci.">
        <title>Complete genome sequence of Chitinophaga pinensis type strain (UQM 2034).</title>
        <authorList>
            <person name="Glavina Del Rio T."/>
            <person name="Abt B."/>
            <person name="Spring S."/>
            <person name="Lapidus A."/>
            <person name="Nolan M."/>
            <person name="Tice H."/>
            <person name="Copeland A."/>
            <person name="Cheng J.F."/>
            <person name="Chen F."/>
            <person name="Bruce D."/>
            <person name="Goodwin L."/>
            <person name="Pitluck S."/>
            <person name="Ivanova N."/>
            <person name="Mavromatis K."/>
            <person name="Mikhailova N."/>
            <person name="Pati A."/>
            <person name="Chen A."/>
            <person name="Palaniappan K."/>
            <person name="Land M."/>
            <person name="Hauser L."/>
            <person name="Chang Y.J."/>
            <person name="Jeffries C.D."/>
            <person name="Chain P."/>
            <person name="Saunders E."/>
            <person name="Detter J.C."/>
            <person name="Brettin T."/>
            <person name="Rohde M."/>
            <person name="Goker M."/>
            <person name="Bristow J."/>
            <person name="Eisen J.A."/>
            <person name="Markowitz V."/>
            <person name="Hugenholtz P."/>
            <person name="Kyrpides N.C."/>
            <person name="Klenk H.P."/>
            <person name="Lucas S."/>
        </authorList>
    </citation>
    <scope>NUCLEOTIDE SEQUENCE [LARGE SCALE GENOMIC DNA]</scope>
    <source>
        <strain evidence="3">ATCC 43595 / DSM 2588 / LMG 13176 / NBRC 15968 / NCIMB 11800 / UQM 2034</strain>
    </source>
</reference>
<name>A0A979GZ72_CHIPD</name>
<sequence length="159" mass="18507">MNQSETIFDKEFESQLMPRRRDLMPKWLTTYMWAVMVFGFIMLCYAVSLATAFDTNDTMAYDPRYATAFRTGTNIGQFIPGILCMLMGVVVWLERRRAIRFNLGIGLLWLAFIIFMVLSAGIRGLFVGIMFPLFVPYWIGLFGIQKRWEKEAVRGKARF</sequence>
<feature type="transmembrane region" description="Helical" evidence="1">
    <location>
        <begin position="73"/>
        <end position="93"/>
    </location>
</feature>
<accession>A0A979GZ72</accession>
<reference evidence="3" key="1">
    <citation type="submission" date="2009-08" db="EMBL/GenBank/DDBJ databases">
        <title>The complete genome of Chitinophaga pinensis DSM 2588.</title>
        <authorList>
            <consortium name="US DOE Joint Genome Institute (JGI-PGF)"/>
            <person name="Lucas S."/>
            <person name="Copeland A."/>
            <person name="Lapidus A."/>
            <person name="Glavina del Rio T."/>
            <person name="Dalin E."/>
            <person name="Tice H."/>
            <person name="Bruce D."/>
            <person name="Goodwin L."/>
            <person name="Pitluck S."/>
            <person name="Kyrpides N."/>
            <person name="Mavromatis K."/>
            <person name="Ivanova N."/>
            <person name="Mikhailova N."/>
            <person name="Sims D."/>
            <person name="Meinche L."/>
            <person name="Brettin T."/>
            <person name="Detter J.C."/>
            <person name="Han C."/>
            <person name="Larimer F."/>
            <person name="Land M."/>
            <person name="Hauser L."/>
            <person name="Markowitz V."/>
            <person name="Cheng J.-F."/>
            <person name="Hugenholtz P."/>
            <person name="Woyke T."/>
            <person name="Wu D."/>
            <person name="Spring S."/>
            <person name="Klenk H.-P."/>
            <person name="Eisen J.A."/>
        </authorList>
    </citation>
    <scope>NUCLEOTIDE SEQUENCE [LARGE SCALE GENOMIC DNA]</scope>
    <source>
        <strain evidence="3">ATCC 43595 / DSM 2588 / LMG 13176 / NBRC 15968 / NCIMB 11800 / UQM 2034</strain>
    </source>
</reference>
<keyword evidence="1" id="KW-1133">Transmembrane helix</keyword>
<feature type="transmembrane region" description="Helical" evidence="1">
    <location>
        <begin position="27"/>
        <end position="53"/>
    </location>
</feature>
<dbReference type="OrthoDB" id="672994at2"/>
<dbReference type="Proteomes" id="UP000002215">
    <property type="component" value="Chromosome"/>
</dbReference>
<dbReference type="RefSeq" id="WP_012793918.1">
    <property type="nucleotide sequence ID" value="NC_013132.1"/>
</dbReference>
<keyword evidence="1" id="KW-0472">Membrane</keyword>
<dbReference type="AlphaFoldDB" id="A0A979GZ72"/>
<protein>
    <submittedName>
        <fullName evidence="2">Uncharacterized protein</fullName>
    </submittedName>
</protein>
<gene>
    <name evidence="2" type="ordered locus">Cpin_6350</name>
</gene>
<dbReference type="EMBL" id="CP001699">
    <property type="protein sequence ID" value="ACU63754.1"/>
    <property type="molecule type" value="Genomic_DNA"/>
</dbReference>
<evidence type="ECO:0000313" key="3">
    <source>
        <dbReference type="Proteomes" id="UP000002215"/>
    </source>
</evidence>
<evidence type="ECO:0000256" key="1">
    <source>
        <dbReference type="SAM" id="Phobius"/>
    </source>
</evidence>